<dbReference type="PROSITE" id="PS50011">
    <property type="entry name" value="PROTEIN_KINASE_DOM"/>
    <property type="match status" value="1"/>
</dbReference>
<dbReference type="SMART" id="SM00220">
    <property type="entry name" value="S_TKc"/>
    <property type="match status" value="1"/>
</dbReference>
<sequence length="552" mass="61986">MSHENIITLEGFVEDLRNDRIWLIFPWEDNGNLKDFVASRNWEIPERISLIGDVTSGVEYLHTRDPPIYHGDVKSVNVLVNWEYHAVITDFGSARRLAKKPKNPDSPRTETEIKSEAPPALGFQATFEAANNTITLTGNEYTLRWAAPELLMDDEPWLWSDIWSLGWICYEVMTGFIPFQNVRKDSMVIKRVIQGDLPSVTNHVRMSLIMQLCSIIIKCWSINPSERPTAEDCRKFIAWMPMIAPDPQRASDAAASSARSPKLLMKLGHMHEVPDDYSNASSFYTEAFGIYTNLADNAGRASALICLADLHRYQDEFSKAVTFYSEGAQIYTNIDDRRGRAFAVYGLGEVHRAQREYDQAITFSSEALEICTDIGYEEGRVAALLGLAEVYHFQDENSRAVSLYSEASQISTDIGNERRRGDALLGLAAVHRAQKEHGEALTCYSQALQIYTDLGDKSGRAHGLWGLAEVHRAQHEYSKAVTLSSESVQIFTDIGNKQDRALALCCLAGIHQDQDHHSDAIRLYGEAAETFEQVGSNERAAEARADAARLRR</sequence>
<dbReference type="STRING" id="1051891.A0A0C3KZV2"/>
<keyword evidence="3" id="KW-1185">Reference proteome</keyword>
<dbReference type="InterPro" id="IPR011009">
    <property type="entry name" value="Kinase-like_dom_sf"/>
</dbReference>
<accession>A0A0C3KZV2</accession>
<dbReference type="HOGENOM" id="CLU_000288_7_37_1"/>
<dbReference type="InterPro" id="IPR008271">
    <property type="entry name" value="Ser/Thr_kinase_AS"/>
</dbReference>
<protein>
    <recommendedName>
        <fullName evidence="1">Protein kinase domain-containing protein</fullName>
    </recommendedName>
</protein>
<dbReference type="GO" id="GO:0005524">
    <property type="term" value="F:ATP binding"/>
    <property type="evidence" value="ECO:0007669"/>
    <property type="project" value="InterPro"/>
</dbReference>
<organism evidence="2 3">
    <name type="scientific">Tulasnella calospora MUT 4182</name>
    <dbReference type="NCBI Taxonomy" id="1051891"/>
    <lineage>
        <taxon>Eukaryota</taxon>
        <taxon>Fungi</taxon>
        <taxon>Dikarya</taxon>
        <taxon>Basidiomycota</taxon>
        <taxon>Agaricomycotina</taxon>
        <taxon>Agaricomycetes</taxon>
        <taxon>Cantharellales</taxon>
        <taxon>Tulasnellaceae</taxon>
        <taxon>Tulasnella</taxon>
    </lineage>
</organism>
<dbReference type="PROSITE" id="PS00108">
    <property type="entry name" value="PROTEIN_KINASE_ST"/>
    <property type="match status" value="1"/>
</dbReference>
<dbReference type="SMART" id="SM00028">
    <property type="entry name" value="TPR"/>
    <property type="match status" value="7"/>
</dbReference>
<dbReference type="Proteomes" id="UP000054248">
    <property type="component" value="Unassembled WGS sequence"/>
</dbReference>
<dbReference type="EMBL" id="KN823017">
    <property type="protein sequence ID" value="KIO26918.1"/>
    <property type="molecule type" value="Genomic_DNA"/>
</dbReference>
<dbReference type="SUPFAM" id="SSF48452">
    <property type="entry name" value="TPR-like"/>
    <property type="match status" value="2"/>
</dbReference>
<evidence type="ECO:0000313" key="2">
    <source>
        <dbReference type="EMBL" id="KIO26918.1"/>
    </source>
</evidence>
<feature type="domain" description="Protein kinase" evidence="1">
    <location>
        <begin position="1"/>
        <end position="243"/>
    </location>
</feature>
<reference evidence="2 3" key="1">
    <citation type="submission" date="2014-04" db="EMBL/GenBank/DDBJ databases">
        <authorList>
            <consortium name="DOE Joint Genome Institute"/>
            <person name="Kuo A."/>
            <person name="Girlanda M."/>
            <person name="Perotto S."/>
            <person name="Kohler A."/>
            <person name="Nagy L.G."/>
            <person name="Floudas D."/>
            <person name="Copeland A."/>
            <person name="Barry K.W."/>
            <person name="Cichocki N."/>
            <person name="Veneault-Fourrey C."/>
            <person name="LaButti K."/>
            <person name="Lindquist E.A."/>
            <person name="Lipzen A."/>
            <person name="Lundell T."/>
            <person name="Morin E."/>
            <person name="Murat C."/>
            <person name="Sun H."/>
            <person name="Tunlid A."/>
            <person name="Henrissat B."/>
            <person name="Grigoriev I.V."/>
            <person name="Hibbett D.S."/>
            <person name="Martin F."/>
            <person name="Nordberg H.P."/>
            <person name="Cantor M.N."/>
            <person name="Hua S.X."/>
        </authorList>
    </citation>
    <scope>NUCLEOTIDE SEQUENCE [LARGE SCALE GENOMIC DNA]</scope>
    <source>
        <strain evidence="2 3">MUT 4182</strain>
    </source>
</reference>
<dbReference type="InterPro" id="IPR000719">
    <property type="entry name" value="Prot_kinase_dom"/>
</dbReference>
<dbReference type="PANTHER" id="PTHR10098:SF106">
    <property type="entry name" value="TETRATRICOPEPTIDE REPEAT PROTEIN 28-LIKE PROTEIN"/>
    <property type="match status" value="1"/>
</dbReference>
<proteinExistence type="predicted"/>
<dbReference type="OrthoDB" id="286233at2759"/>
<gene>
    <name evidence="2" type="ORF">M407DRAFT_23856</name>
</gene>
<dbReference type="Pfam" id="PF00069">
    <property type="entry name" value="Pkinase"/>
    <property type="match status" value="1"/>
</dbReference>
<name>A0A0C3KZV2_9AGAM</name>
<dbReference type="InterPro" id="IPR011990">
    <property type="entry name" value="TPR-like_helical_dom_sf"/>
</dbReference>
<dbReference type="InterPro" id="IPR019734">
    <property type="entry name" value="TPR_rpt"/>
</dbReference>
<dbReference type="Gene3D" id="1.25.40.10">
    <property type="entry name" value="Tetratricopeptide repeat domain"/>
    <property type="match status" value="1"/>
</dbReference>
<dbReference type="Pfam" id="PF13424">
    <property type="entry name" value="TPR_12"/>
    <property type="match status" value="2"/>
</dbReference>
<dbReference type="Gene3D" id="1.10.510.10">
    <property type="entry name" value="Transferase(Phosphotransferase) domain 1"/>
    <property type="match status" value="1"/>
</dbReference>
<evidence type="ECO:0000259" key="1">
    <source>
        <dbReference type="PROSITE" id="PS50011"/>
    </source>
</evidence>
<evidence type="ECO:0000313" key="3">
    <source>
        <dbReference type="Proteomes" id="UP000054248"/>
    </source>
</evidence>
<dbReference type="PANTHER" id="PTHR10098">
    <property type="entry name" value="RAPSYN-RELATED"/>
    <property type="match status" value="1"/>
</dbReference>
<dbReference type="SUPFAM" id="SSF56112">
    <property type="entry name" value="Protein kinase-like (PK-like)"/>
    <property type="match status" value="1"/>
</dbReference>
<reference evidence="3" key="2">
    <citation type="submission" date="2015-01" db="EMBL/GenBank/DDBJ databases">
        <title>Evolutionary Origins and Diversification of the Mycorrhizal Mutualists.</title>
        <authorList>
            <consortium name="DOE Joint Genome Institute"/>
            <consortium name="Mycorrhizal Genomics Consortium"/>
            <person name="Kohler A."/>
            <person name="Kuo A."/>
            <person name="Nagy L.G."/>
            <person name="Floudas D."/>
            <person name="Copeland A."/>
            <person name="Barry K.W."/>
            <person name="Cichocki N."/>
            <person name="Veneault-Fourrey C."/>
            <person name="LaButti K."/>
            <person name="Lindquist E.A."/>
            <person name="Lipzen A."/>
            <person name="Lundell T."/>
            <person name="Morin E."/>
            <person name="Murat C."/>
            <person name="Riley R."/>
            <person name="Ohm R."/>
            <person name="Sun H."/>
            <person name="Tunlid A."/>
            <person name="Henrissat B."/>
            <person name="Grigoriev I.V."/>
            <person name="Hibbett D.S."/>
            <person name="Martin F."/>
        </authorList>
    </citation>
    <scope>NUCLEOTIDE SEQUENCE [LARGE SCALE GENOMIC DNA]</scope>
    <source>
        <strain evidence="3">MUT 4182</strain>
    </source>
</reference>
<dbReference type="AlphaFoldDB" id="A0A0C3KZV2"/>
<dbReference type="GO" id="GO:0004672">
    <property type="term" value="F:protein kinase activity"/>
    <property type="evidence" value="ECO:0007669"/>
    <property type="project" value="InterPro"/>
</dbReference>